<feature type="chain" id="PRO_5045074498" evidence="1">
    <location>
        <begin position="19"/>
        <end position="232"/>
    </location>
</feature>
<dbReference type="Pfam" id="PF07679">
    <property type="entry name" value="I-set"/>
    <property type="match status" value="1"/>
</dbReference>
<protein>
    <submittedName>
        <fullName evidence="4">Uncharacterized protein LOC111086870</fullName>
    </submittedName>
</protein>
<proteinExistence type="predicted"/>
<dbReference type="InterPro" id="IPR036179">
    <property type="entry name" value="Ig-like_dom_sf"/>
</dbReference>
<name>A0ABM1SU70_LIMPO</name>
<dbReference type="SUPFAM" id="SSF48726">
    <property type="entry name" value="Immunoglobulin"/>
    <property type="match status" value="1"/>
</dbReference>
<dbReference type="RefSeq" id="XP_022247176.1">
    <property type="nucleotide sequence ID" value="XM_022391468.1"/>
</dbReference>
<reference evidence="4" key="1">
    <citation type="submission" date="2025-08" db="UniProtKB">
        <authorList>
            <consortium name="RefSeq"/>
        </authorList>
    </citation>
    <scope>IDENTIFICATION</scope>
    <source>
        <tissue evidence="4">Muscle</tissue>
    </source>
</reference>
<evidence type="ECO:0000259" key="2">
    <source>
        <dbReference type="PROSITE" id="PS50835"/>
    </source>
</evidence>
<dbReference type="PROSITE" id="PS50835">
    <property type="entry name" value="IG_LIKE"/>
    <property type="match status" value="1"/>
</dbReference>
<organism evidence="3 4">
    <name type="scientific">Limulus polyphemus</name>
    <name type="common">Atlantic horseshoe crab</name>
    <dbReference type="NCBI Taxonomy" id="6850"/>
    <lineage>
        <taxon>Eukaryota</taxon>
        <taxon>Metazoa</taxon>
        <taxon>Ecdysozoa</taxon>
        <taxon>Arthropoda</taxon>
        <taxon>Chelicerata</taxon>
        <taxon>Merostomata</taxon>
        <taxon>Xiphosura</taxon>
        <taxon>Limulidae</taxon>
        <taxon>Limulus</taxon>
    </lineage>
</organism>
<evidence type="ECO:0000256" key="1">
    <source>
        <dbReference type="SAM" id="SignalP"/>
    </source>
</evidence>
<dbReference type="InterPro" id="IPR003598">
    <property type="entry name" value="Ig_sub2"/>
</dbReference>
<dbReference type="InterPro" id="IPR013783">
    <property type="entry name" value="Ig-like_fold"/>
</dbReference>
<sequence length="232" mass="27281">MFVCITLCCLVWGELTSGLSGYDAFHSEGFDHWTPVGQSLRSFLGHFCFTKRVRILRTVKENTLRHFGHVPTTEKYNYRWRIYSFVNNPLQVINRNVDFMFNSNDQKSKRRHERHVVARNRRHTQDMRKETVVQGKTAKLQCPNYEMSKEKVTWLKDGAVLPVNHQQRVEGDGTLTLQDVSEKVDEGVYRCQYKGENDREVSYLIKLKIIAVIDFDKYPNKTAQIFVKMKLK</sequence>
<dbReference type="Proteomes" id="UP000694941">
    <property type="component" value="Unplaced"/>
</dbReference>
<dbReference type="Gene3D" id="2.60.40.10">
    <property type="entry name" value="Immunoglobulins"/>
    <property type="match status" value="1"/>
</dbReference>
<gene>
    <name evidence="4" type="primary">LOC111086870</name>
</gene>
<feature type="signal peptide" evidence="1">
    <location>
        <begin position="1"/>
        <end position="18"/>
    </location>
</feature>
<accession>A0ABM1SU70</accession>
<feature type="domain" description="Ig-like" evidence="2">
    <location>
        <begin position="134"/>
        <end position="202"/>
    </location>
</feature>
<dbReference type="GeneID" id="111086870"/>
<dbReference type="InterPro" id="IPR007110">
    <property type="entry name" value="Ig-like_dom"/>
</dbReference>
<dbReference type="SMART" id="SM00408">
    <property type="entry name" value="IGc2"/>
    <property type="match status" value="1"/>
</dbReference>
<keyword evidence="1" id="KW-0732">Signal</keyword>
<evidence type="ECO:0000313" key="3">
    <source>
        <dbReference type="Proteomes" id="UP000694941"/>
    </source>
</evidence>
<evidence type="ECO:0000313" key="4">
    <source>
        <dbReference type="RefSeq" id="XP_022247176.1"/>
    </source>
</evidence>
<dbReference type="InterPro" id="IPR013098">
    <property type="entry name" value="Ig_I-set"/>
</dbReference>
<keyword evidence="3" id="KW-1185">Reference proteome</keyword>